<feature type="transmembrane region" description="Helical" evidence="7">
    <location>
        <begin position="109"/>
        <end position="128"/>
    </location>
</feature>
<keyword evidence="4 7" id="KW-0812">Transmembrane</keyword>
<comment type="subcellular location">
    <subcellularLocation>
        <location evidence="1 7">Cell membrane</location>
        <topology evidence="1 7">Multi-pass membrane protein</topology>
    </subcellularLocation>
</comment>
<evidence type="ECO:0000259" key="8">
    <source>
        <dbReference type="PROSITE" id="PS50928"/>
    </source>
</evidence>
<feature type="transmembrane region" description="Helical" evidence="7">
    <location>
        <begin position="12"/>
        <end position="38"/>
    </location>
</feature>
<keyword evidence="10" id="KW-1185">Reference proteome</keyword>
<dbReference type="PANTHER" id="PTHR43744:SF9">
    <property type="entry name" value="POLYGALACTURONAN_RHAMNOGALACTURONAN TRANSPORT SYSTEM PERMEASE PROTEIN YTCP"/>
    <property type="match status" value="1"/>
</dbReference>
<feature type="transmembrane region" description="Helical" evidence="7">
    <location>
        <begin position="140"/>
        <end position="160"/>
    </location>
</feature>
<evidence type="ECO:0000256" key="7">
    <source>
        <dbReference type="RuleBase" id="RU363032"/>
    </source>
</evidence>
<evidence type="ECO:0000256" key="6">
    <source>
        <dbReference type="ARBA" id="ARBA00023136"/>
    </source>
</evidence>
<comment type="caution">
    <text evidence="9">The sequence shown here is derived from an EMBL/GenBank/DDBJ whole genome shotgun (WGS) entry which is preliminary data.</text>
</comment>
<dbReference type="Pfam" id="PF00528">
    <property type="entry name" value="BPD_transp_1"/>
    <property type="match status" value="1"/>
</dbReference>
<dbReference type="Gene3D" id="1.10.3720.10">
    <property type="entry name" value="MetI-like"/>
    <property type="match status" value="1"/>
</dbReference>
<keyword evidence="5 7" id="KW-1133">Transmembrane helix</keyword>
<proteinExistence type="inferred from homology"/>
<comment type="similarity">
    <text evidence="7">Belongs to the binding-protein-dependent transport system permease family.</text>
</comment>
<organism evidence="9 10">
    <name type="scientific">Paenibacillus artemisiicola</name>
    <dbReference type="NCBI Taxonomy" id="1172618"/>
    <lineage>
        <taxon>Bacteria</taxon>
        <taxon>Bacillati</taxon>
        <taxon>Bacillota</taxon>
        <taxon>Bacilli</taxon>
        <taxon>Bacillales</taxon>
        <taxon>Paenibacillaceae</taxon>
        <taxon>Paenibacillus</taxon>
    </lineage>
</organism>
<evidence type="ECO:0000256" key="4">
    <source>
        <dbReference type="ARBA" id="ARBA00022692"/>
    </source>
</evidence>
<evidence type="ECO:0000256" key="3">
    <source>
        <dbReference type="ARBA" id="ARBA00022475"/>
    </source>
</evidence>
<protein>
    <submittedName>
        <fullName evidence="9">Carbohydrate ABC transporter permease</fullName>
    </submittedName>
</protein>
<gene>
    <name evidence="9" type="ORF">I8J29_22560</name>
</gene>
<feature type="transmembrane region" description="Helical" evidence="7">
    <location>
        <begin position="256"/>
        <end position="276"/>
    </location>
</feature>
<keyword evidence="3" id="KW-1003">Cell membrane</keyword>
<dbReference type="CDD" id="cd06261">
    <property type="entry name" value="TM_PBP2"/>
    <property type="match status" value="1"/>
</dbReference>
<dbReference type="SUPFAM" id="SSF161098">
    <property type="entry name" value="MetI-like"/>
    <property type="match status" value="1"/>
</dbReference>
<keyword evidence="6 7" id="KW-0472">Membrane</keyword>
<evidence type="ECO:0000313" key="10">
    <source>
        <dbReference type="Proteomes" id="UP000670947"/>
    </source>
</evidence>
<dbReference type="EMBL" id="JAGGDJ010000026">
    <property type="protein sequence ID" value="MBO7746990.1"/>
    <property type="molecule type" value="Genomic_DNA"/>
</dbReference>
<evidence type="ECO:0000256" key="5">
    <source>
        <dbReference type="ARBA" id="ARBA00022989"/>
    </source>
</evidence>
<feature type="domain" description="ABC transmembrane type-1" evidence="8">
    <location>
        <begin position="73"/>
        <end position="276"/>
    </location>
</feature>
<dbReference type="PROSITE" id="PS50928">
    <property type="entry name" value="ABC_TM1"/>
    <property type="match status" value="1"/>
</dbReference>
<dbReference type="RefSeq" id="WP_208849728.1">
    <property type="nucleotide sequence ID" value="NZ_JAGGDJ010000026.1"/>
</dbReference>
<evidence type="ECO:0000313" key="9">
    <source>
        <dbReference type="EMBL" id="MBO7746990.1"/>
    </source>
</evidence>
<feature type="transmembrane region" description="Helical" evidence="7">
    <location>
        <begin position="75"/>
        <end position="97"/>
    </location>
</feature>
<dbReference type="InterPro" id="IPR035906">
    <property type="entry name" value="MetI-like_sf"/>
</dbReference>
<name>A0ABS3WF96_9BACL</name>
<accession>A0ABS3WF96</accession>
<keyword evidence="2 7" id="KW-0813">Transport</keyword>
<reference evidence="9 10" key="1">
    <citation type="submission" date="2021-03" db="EMBL/GenBank/DDBJ databases">
        <title>Paenibacillus artemisicola MWE-103 whole genome sequence.</title>
        <authorList>
            <person name="Ham Y.J."/>
        </authorList>
    </citation>
    <scope>NUCLEOTIDE SEQUENCE [LARGE SCALE GENOMIC DNA]</scope>
    <source>
        <strain evidence="9 10">MWE-103</strain>
    </source>
</reference>
<dbReference type="InterPro" id="IPR000515">
    <property type="entry name" value="MetI-like"/>
</dbReference>
<dbReference type="Proteomes" id="UP000670947">
    <property type="component" value="Unassembled WGS sequence"/>
</dbReference>
<evidence type="ECO:0000256" key="1">
    <source>
        <dbReference type="ARBA" id="ARBA00004651"/>
    </source>
</evidence>
<sequence length="291" mass="32020">MKERWGSRAFNAGNLIVLAVLAAVTLFPIYYVFVISFVTPEQYYRGGLILFPEKWTLESYRYLLSTGSFVRASGVSAFLATVGTACSLIVTASFAYALSRKRMPGRKTLLLLVLLTTLLNPGIIPHYLLVRDIGLINSLWSLIIPSLTSGWYIFLMKGFFDSVPASLEEAAKIDGSSDIGVWAKIILPLSMPSIAAVGLFYAVGYWNTFFNAVLYINDAGKYPLQVLLQNMLIDSSTALGGDGSDLSLEKRMPPEMLKMAAVIVATVPILFVYPFLQKHFTKGVMLGSVKE</sequence>
<dbReference type="PANTHER" id="PTHR43744">
    <property type="entry name" value="ABC TRANSPORTER PERMEASE PROTEIN MG189-RELATED-RELATED"/>
    <property type="match status" value="1"/>
</dbReference>
<evidence type="ECO:0000256" key="2">
    <source>
        <dbReference type="ARBA" id="ARBA00022448"/>
    </source>
</evidence>